<protein>
    <submittedName>
        <fullName evidence="2">DUF2530 domain-containing protein</fullName>
    </submittedName>
</protein>
<feature type="transmembrane region" description="Helical" evidence="1">
    <location>
        <begin position="21"/>
        <end position="46"/>
    </location>
</feature>
<dbReference type="InterPro" id="IPR019681">
    <property type="entry name" value="DUF2530"/>
</dbReference>
<keyword evidence="1" id="KW-0472">Membrane</keyword>
<gene>
    <name evidence="2" type="ORF">EYE40_09430</name>
</gene>
<sequence length="80" mass="8546">MRLWLKDSERRDDPIPAKTDDRLAVAVGLIAWVVAGVVVLVVSNPFAGGNAIVAWTCVAGVALGLVGLAYTGRRHRRGHN</sequence>
<dbReference type="Proteomes" id="UP000294194">
    <property type="component" value="Unassembled WGS sequence"/>
</dbReference>
<reference evidence="3" key="1">
    <citation type="submission" date="2019-02" db="EMBL/GenBank/DDBJ databases">
        <title>Glaciihabitans arcticus sp. nov., a psychrotolerant bacterium isolated from polar soil.</title>
        <authorList>
            <person name="Dahal R.H."/>
        </authorList>
    </citation>
    <scope>NUCLEOTIDE SEQUENCE [LARGE SCALE GENOMIC DNA]</scope>
    <source>
        <strain evidence="3">RP-3-7</strain>
    </source>
</reference>
<accession>A0A4V2JF00</accession>
<evidence type="ECO:0000313" key="3">
    <source>
        <dbReference type="Proteomes" id="UP000294194"/>
    </source>
</evidence>
<evidence type="ECO:0000256" key="1">
    <source>
        <dbReference type="SAM" id="Phobius"/>
    </source>
</evidence>
<name>A0A4V2JF00_9MICO</name>
<dbReference type="RefSeq" id="WP_130981700.1">
    <property type="nucleotide sequence ID" value="NZ_SISG01000001.1"/>
</dbReference>
<evidence type="ECO:0000313" key="2">
    <source>
        <dbReference type="EMBL" id="TBN57589.1"/>
    </source>
</evidence>
<keyword evidence="1" id="KW-0812">Transmembrane</keyword>
<keyword evidence="3" id="KW-1185">Reference proteome</keyword>
<dbReference type="AlphaFoldDB" id="A0A4V2JF00"/>
<comment type="caution">
    <text evidence="2">The sequence shown here is derived from an EMBL/GenBank/DDBJ whole genome shotgun (WGS) entry which is preliminary data.</text>
</comment>
<dbReference type="EMBL" id="SISG01000001">
    <property type="protein sequence ID" value="TBN57589.1"/>
    <property type="molecule type" value="Genomic_DNA"/>
</dbReference>
<proteinExistence type="predicted"/>
<organism evidence="2 3">
    <name type="scientific">Glaciihabitans arcticus</name>
    <dbReference type="NCBI Taxonomy" id="2668039"/>
    <lineage>
        <taxon>Bacteria</taxon>
        <taxon>Bacillati</taxon>
        <taxon>Actinomycetota</taxon>
        <taxon>Actinomycetes</taxon>
        <taxon>Micrococcales</taxon>
        <taxon>Microbacteriaceae</taxon>
        <taxon>Glaciihabitans</taxon>
    </lineage>
</organism>
<keyword evidence="1" id="KW-1133">Transmembrane helix</keyword>
<dbReference type="Pfam" id="PF10745">
    <property type="entry name" value="DUF2530"/>
    <property type="match status" value="1"/>
</dbReference>
<feature type="transmembrane region" description="Helical" evidence="1">
    <location>
        <begin position="52"/>
        <end position="71"/>
    </location>
</feature>